<organism evidence="1 2">
    <name type="scientific">Candidatus Beckwithbacteria bacterium GW2011_GWA2_43_10</name>
    <dbReference type="NCBI Taxonomy" id="1618369"/>
    <lineage>
        <taxon>Bacteria</taxon>
        <taxon>Candidatus Beckwithiibacteriota</taxon>
    </lineage>
</organism>
<protein>
    <recommendedName>
        <fullName evidence="3">Glycosyl transferase family 2</fullName>
    </recommendedName>
</protein>
<evidence type="ECO:0000313" key="2">
    <source>
        <dbReference type="Proteomes" id="UP000034213"/>
    </source>
</evidence>
<accession>A0A0G1E927</accession>
<dbReference type="STRING" id="1618369.UV54_C0032G0003"/>
<dbReference type="AlphaFoldDB" id="A0A0G1E927"/>
<dbReference type="EMBL" id="LCEW01000032">
    <property type="protein sequence ID" value="KKS79551.1"/>
    <property type="molecule type" value="Genomic_DNA"/>
</dbReference>
<name>A0A0G1E927_9BACT</name>
<dbReference type="Proteomes" id="UP000034213">
    <property type="component" value="Unassembled WGS sequence"/>
</dbReference>
<reference evidence="1 2" key="1">
    <citation type="journal article" date="2015" name="Nature">
        <title>rRNA introns, odd ribosomes, and small enigmatic genomes across a large radiation of phyla.</title>
        <authorList>
            <person name="Brown C.T."/>
            <person name="Hug L.A."/>
            <person name="Thomas B.C."/>
            <person name="Sharon I."/>
            <person name="Castelle C.J."/>
            <person name="Singh A."/>
            <person name="Wilkins M.J."/>
            <person name="Williams K.H."/>
            <person name="Banfield J.F."/>
        </authorList>
    </citation>
    <scope>NUCLEOTIDE SEQUENCE [LARGE SCALE GENOMIC DNA]</scope>
</reference>
<evidence type="ECO:0000313" key="1">
    <source>
        <dbReference type="EMBL" id="KKS79551.1"/>
    </source>
</evidence>
<proteinExistence type="predicted"/>
<gene>
    <name evidence="1" type="ORF">UV54_C0032G0003</name>
</gene>
<evidence type="ECO:0008006" key="3">
    <source>
        <dbReference type="Google" id="ProtNLM"/>
    </source>
</evidence>
<comment type="caution">
    <text evidence="1">The sequence shown here is derived from an EMBL/GenBank/DDBJ whole genome shotgun (WGS) entry which is preliminary data.</text>
</comment>
<sequence length="269" mass="32039">MKIATVINYCSNDDRFIQPTIKQAAKFSQQIIVPFCDHFYDGSLENKTIIEKTIKANPRAQFIAFPYDPRATHNLWRGWQFVLHHLGLGRVWGPQYWIGFARRLGFQAVKQNIDYVLFLDADEVIDAKKFIAWLKTNQYQSFNALKLATYWYWRSPFYRADVFEDNPLFARRRCLETAVFMDHDERNAIFNSIPGKKIRLVLGLDRQPMIHHYGWAKPKENLLKKVQTWGHNKDRNWVKLINQEFSHPFSGHDFLYPNRHYQIVKPFIK</sequence>